<dbReference type="GO" id="GO:0032259">
    <property type="term" value="P:methylation"/>
    <property type="evidence" value="ECO:0007669"/>
    <property type="project" value="UniProtKB-KW"/>
</dbReference>
<dbReference type="InterPro" id="IPR042294">
    <property type="entry name" value="SETD2_animal"/>
</dbReference>
<dbReference type="Pfam" id="PF00856">
    <property type="entry name" value="SET"/>
    <property type="match status" value="1"/>
</dbReference>
<evidence type="ECO:0000313" key="21">
    <source>
        <dbReference type="EMBL" id="JAS21589.1"/>
    </source>
</evidence>
<dbReference type="InterPro" id="IPR001214">
    <property type="entry name" value="SET_dom"/>
</dbReference>
<feature type="region of interest" description="Disordered" evidence="17">
    <location>
        <begin position="603"/>
        <end position="633"/>
    </location>
</feature>
<feature type="compositionally biased region" description="Polar residues" evidence="17">
    <location>
        <begin position="309"/>
        <end position="321"/>
    </location>
</feature>
<dbReference type="GO" id="GO:0005634">
    <property type="term" value="C:nucleus"/>
    <property type="evidence" value="ECO:0007669"/>
    <property type="project" value="UniProtKB-SubCell"/>
</dbReference>
<keyword evidence="16" id="KW-0539">Nucleus</keyword>
<keyword evidence="7" id="KW-0489">Methyltransferase</keyword>
<feature type="compositionally biased region" description="Basic and acidic residues" evidence="17">
    <location>
        <begin position="325"/>
        <end position="335"/>
    </location>
</feature>
<dbReference type="AlphaFoldDB" id="A0A1B6D7C4"/>
<feature type="compositionally biased region" description="Pro residues" evidence="17">
    <location>
        <begin position="611"/>
        <end position="624"/>
    </location>
</feature>
<comment type="subcellular location">
    <subcellularLocation>
        <location evidence="2">Chromosome</location>
    </subcellularLocation>
    <subcellularLocation>
        <location evidence="1">Nucleus</location>
    </subcellularLocation>
</comment>
<dbReference type="InterPro" id="IPR044437">
    <property type="entry name" value="SETD2/Set2_SET"/>
</dbReference>
<dbReference type="InterPro" id="IPR046341">
    <property type="entry name" value="SET_dom_sf"/>
</dbReference>
<dbReference type="PANTHER" id="PTHR46711">
    <property type="entry name" value="HISTONE-LYSINE N-METHYLTRANSFERASE SETD2"/>
    <property type="match status" value="1"/>
</dbReference>
<dbReference type="GO" id="GO:0005694">
    <property type="term" value="C:chromosome"/>
    <property type="evidence" value="ECO:0007669"/>
    <property type="project" value="UniProtKB-SubCell"/>
</dbReference>
<evidence type="ECO:0000256" key="17">
    <source>
        <dbReference type="SAM" id="MobiDB-lite"/>
    </source>
</evidence>
<dbReference type="SMART" id="SM00570">
    <property type="entry name" value="AWS"/>
    <property type="match status" value="1"/>
</dbReference>
<feature type="region of interest" description="Disordered" evidence="17">
    <location>
        <begin position="549"/>
        <end position="576"/>
    </location>
</feature>
<feature type="domain" description="SET" evidence="18">
    <location>
        <begin position="716"/>
        <end position="832"/>
    </location>
</feature>
<protein>
    <recommendedName>
        <fullName evidence="3">[histone H3]-lysine(36) N-trimethyltransferase</fullName>
        <ecNumber evidence="3">2.1.1.359</ecNumber>
    </recommendedName>
</protein>
<keyword evidence="8" id="KW-0808">Transferase</keyword>
<dbReference type="Gene3D" id="2.170.270.10">
    <property type="entry name" value="SET domain"/>
    <property type="match status" value="1"/>
</dbReference>
<evidence type="ECO:0000256" key="1">
    <source>
        <dbReference type="ARBA" id="ARBA00004123"/>
    </source>
</evidence>
<keyword evidence="14" id="KW-0805">Transcription regulation</keyword>
<keyword evidence="11" id="KW-0221">Differentiation</keyword>
<feature type="compositionally biased region" description="Basic and acidic residues" evidence="17">
    <location>
        <begin position="860"/>
        <end position="893"/>
    </location>
</feature>
<sequence length="912" mass="103310">MAKKRKGSTSSKCSSSSSKSSSLEDDYEEPPLSPNVTSSKNIEENLYNEVESSLCIEERLNNEVESNLCIEEKDMDKTDDYTLENDESEPSNVIALDIQQIVLGDCTGDVRVGKGNGIVVNHEDEAMSDSNVEEIVYESIDLDEQGTPISEVGDDSDHYVEDRDVEEEQLGLINREVEVIDNRENSYVIVVDESSNDIHISQLQEGSCEIITVVGESDNESSEESTELECDNINDVIGTGDGVIHNISLNCYDSDDDNMTGTESDLIKISEESIKGSFSDNGDTSCVSRVIKENELLKVSTLAEGSQFDTRQQGSLRSVNPSLGHKKETMSSDFRMESEELLKRNKRTNSISSDDKLVILPEYNLESKNKVIEDCVKNEVYKGQSDNLYVDDVIIDTSGEKKVLSSNSILYNEIPDDKFNKYFEKTSRLLNFENKPIVNHQNSNDTSNILLSNKITLGSLKEENLFEKDFINERSDLKNDVSIESSAREIEDVKQNMFRNRSGSTDTTGSDSGSNSGCGRRRSSRLKSVGIMKQTIDNYESGKCNSIPAPQTISITPPVPGYEPDKPVKVKSRWRRSSELEMGSGTKRMIDIDCNSSLNCRFSDSNSTVTPPRPFQPTTPPSPAPSDKTEADNQEIENRLKNFQQITSNLYLTERSKCKYDKRMVCDCTLTKEEISRGEIGCNNDCLNRLLMIECGTRCTLGDRCGNKRFQNLQYAKCEVFKTEKKGLGLRSLEDIPADTFILEYVGEVLDHKEFRRRAKEYSKDKNLHYYFMSLKSDTIDATFKGNLSRFINHSCDPNAGTEKWTVNGELRIGFFSTRDIKYGEEITFDYRFQRYGKEAQRCYCGTSQCRGWIGEEPDKEGKWSDSSSKKERKERDYRKKKEEKRKENRERFNDMDLEEEIEKLVASGLKN</sequence>
<feature type="domain" description="Post-SET" evidence="19">
    <location>
        <begin position="839"/>
        <end position="855"/>
    </location>
</feature>
<evidence type="ECO:0000259" key="19">
    <source>
        <dbReference type="PROSITE" id="PS50868"/>
    </source>
</evidence>
<evidence type="ECO:0000256" key="12">
    <source>
        <dbReference type="ARBA" id="ARBA00022833"/>
    </source>
</evidence>
<organism evidence="21">
    <name type="scientific">Clastoptera arizonana</name>
    <name type="common">Arizona spittle bug</name>
    <dbReference type="NCBI Taxonomy" id="38151"/>
    <lineage>
        <taxon>Eukaryota</taxon>
        <taxon>Metazoa</taxon>
        <taxon>Ecdysozoa</taxon>
        <taxon>Arthropoda</taxon>
        <taxon>Hexapoda</taxon>
        <taxon>Insecta</taxon>
        <taxon>Pterygota</taxon>
        <taxon>Neoptera</taxon>
        <taxon>Paraneoptera</taxon>
        <taxon>Hemiptera</taxon>
        <taxon>Auchenorrhyncha</taxon>
        <taxon>Cercopoidea</taxon>
        <taxon>Clastopteridae</taxon>
        <taxon>Clastoptera</taxon>
    </lineage>
</organism>
<dbReference type="EMBL" id="GEDC01015709">
    <property type="protein sequence ID" value="JAS21589.1"/>
    <property type="molecule type" value="Transcribed_RNA"/>
</dbReference>
<keyword evidence="10" id="KW-0479">Metal-binding</keyword>
<name>A0A1B6D7C4_9HEMI</name>
<keyword evidence="5" id="KW-0217">Developmental protein</keyword>
<dbReference type="FunFam" id="2.170.270.10:FF:000016">
    <property type="entry name" value="Histone-lysine N-methyltransferase"/>
    <property type="match status" value="1"/>
</dbReference>
<dbReference type="SMART" id="SM00317">
    <property type="entry name" value="SET"/>
    <property type="match status" value="1"/>
</dbReference>
<evidence type="ECO:0000256" key="8">
    <source>
        <dbReference type="ARBA" id="ARBA00022679"/>
    </source>
</evidence>
<dbReference type="GO" id="GO:0030154">
    <property type="term" value="P:cell differentiation"/>
    <property type="evidence" value="ECO:0007669"/>
    <property type="project" value="UniProtKB-KW"/>
</dbReference>
<dbReference type="SUPFAM" id="SSF82199">
    <property type="entry name" value="SET domain"/>
    <property type="match status" value="1"/>
</dbReference>
<proteinExistence type="predicted"/>
<feature type="region of interest" description="Disordered" evidence="17">
    <location>
        <begin position="1"/>
        <end position="41"/>
    </location>
</feature>
<keyword evidence="12" id="KW-0862">Zinc</keyword>
<feature type="non-terminal residue" evidence="21">
    <location>
        <position position="912"/>
    </location>
</feature>
<feature type="compositionally biased region" description="Low complexity" evidence="17">
    <location>
        <begin position="8"/>
        <end position="21"/>
    </location>
</feature>
<evidence type="ECO:0000256" key="16">
    <source>
        <dbReference type="ARBA" id="ARBA00023242"/>
    </source>
</evidence>
<evidence type="ECO:0000259" key="18">
    <source>
        <dbReference type="PROSITE" id="PS50280"/>
    </source>
</evidence>
<keyword evidence="9" id="KW-0949">S-adenosyl-L-methionine</keyword>
<feature type="region of interest" description="Disordered" evidence="17">
    <location>
        <begin position="857"/>
        <end position="893"/>
    </location>
</feature>
<keyword evidence="4" id="KW-0158">Chromosome</keyword>
<dbReference type="CDD" id="cd19172">
    <property type="entry name" value="SET_SETD2"/>
    <property type="match status" value="1"/>
</dbReference>
<evidence type="ECO:0000256" key="9">
    <source>
        <dbReference type="ARBA" id="ARBA00022691"/>
    </source>
</evidence>
<evidence type="ECO:0000256" key="11">
    <source>
        <dbReference type="ARBA" id="ARBA00022782"/>
    </source>
</evidence>
<evidence type="ECO:0000256" key="13">
    <source>
        <dbReference type="ARBA" id="ARBA00022853"/>
    </source>
</evidence>
<feature type="region of interest" description="Disordered" evidence="17">
    <location>
        <begin position="309"/>
        <end position="335"/>
    </location>
</feature>
<evidence type="ECO:0000256" key="6">
    <source>
        <dbReference type="ARBA" id="ARBA00022553"/>
    </source>
</evidence>
<reference evidence="21" key="1">
    <citation type="submission" date="2015-12" db="EMBL/GenBank/DDBJ databases">
        <title>De novo transcriptome assembly of four potential Pierce s Disease insect vectors from Arizona vineyards.</title>
        <authorList>
            <person name="Tassone E.E."/>
        </authorList>
    </citation>
    <scope>NUCLEOTIDE SEQUENCE</scope>
</reference>
<dbReference type="InterPro" id="IPR006560">
    <property type="entry name" value="AWS_dom"/>
</dbReference>
<evidence type="ECO:0000256" key="3">
    <source>
        <dbReference type="ARBA" id="ARBA00012178"/>
    </source>
</evidence>
<feature type="domain" description="AWS" evidence="20">
    <location>
        <begin position="661"/>
        <end position="714"/>
    </location>
</feature>
<evidence type="ECO:0000256" key="4">
    <source>
        <dbReference type="ARBA" id="ARBA00022454"/>
    </source>
</evidence>
<evidence type="ECO:0000256" key="5">
    <source>
        <dbReference type="ARBA" id="ARBA00022473"/>
    </source>
</evidence>
<evidence type="ECO:0000256" key="2">
    <source>
        <dbReference type="ARBA" id="ARBA00004286"/>
    </source>
</evidence>
<evidence type="ECO:0000256" key="14">
    <source>
        <dbReference type="ARBA" id="ARBA00023015"/>
    </source>
</evidence>
<dbReference type="GO" id="GO:0046872">
    <property type="term" value="F:metal ion binding"/>
    <property type="evidence" value="ECO:0007669"/>
    <property type="project" value="UniProtKB-KW"/>
</dbReference>
<dbReference type="PROSITE" id="PS50868">
    <property type="entry name" value="POST_SET"/>
    <property type="match status" value="1"/>
</dbReference>
<dbReference type="PROSITE" id="PS51215">
    <property type="entry name" value="AWS"/>
    <property type="match status" value="1"/>
</dbReference>
<dbReference type="InterPro" id="IPR003616">
    <property type="entry name" value="Post-SET_dom"/>
</dbReference>
<dbReference type="PROSITE" id="PS50280">
    <property type="entry name" value="SET"/>
    <property type="match status" value="1"/>
</dbReference>
<dbReference type="Pfam" id="PF17907">
    <property type="entry name" value="AWS"/>
    <property type="match status" value="1"/>
</dbReference>
<evidence type="ECO:0000259" key="20">
    <source>
        <dbReference type="PROSITE" id="PS51215"/>
    </source>
</evidence>
<feature type="region of interest" description="Disordered" evidence="17">
    <location>
        <begin position="492"/>
        <end position="527"/>
    </location>
</feature>
<evidence type="ECO:0000256" key="10">
    <source>
        <dbReference type="ARBA" id="ARBA00022723"/>
    </source>
</evidence>
<accession>A0A1B6D7C4</accession>
<dbReference type="EC" id="2.1.1.359" evidence="3"/>
<evidence type="ECO:0000256" key="7">
    <source>
        <dbReference type="ARBA" id="ARBA00022603"/>
    </source>
</evidence>
<keyword evidence="6" id="KW-0597">Phosphoprotein</keyword>
<evidence type="ECO:0000256" key="15">
    <source>
        <dbReference type="ARBA" id="ARBA00023163"/>
    </source>
</evidence>
<feature type="compositionally biased region" description="Low complexity" evidence="17">
    <location>
        <begin position="499"/>
        <end position="518"/>
    </location>
</feature>
<dbReference type="GO" id="GO:0010468">
    <property type="term" value="P:regulation of gene expression"/>
    <property type="evidence" value="ECO:0007669"/>
    <property type="project" value="UniProtKB-ARBA"/>
</dbReference>
<keyword evidence="15" id="KW-0804">Transcription</keyword>
<dbReference type="GO" id="GO:0140955">
    <property type="term" value="F:histone H3K36 trimethyltransferase activity"/>
    <property type="evidence" value="ECO:0007669"/>
    <property type="project" value="UniProtKB-EC"/>
</dbReference>
<keyword evidence="13" id="KW-0156">Chromatin regulator</keyword>
<dbReference type="SMART" id="SM00508">
    <property type="entry name" value="PostSET"/>
    <property type="match status" value="1"/>
</dbReference>
<gene>
    <name evidence="21" type="ORF">g.30978</name>
</gene>
<dbReference type="PANTHER" id="PTHR46711:SF1">
    <property type="entry name" value="HISTONE-LYSINE N-METHYLTRANSFERASE SETD2"/>
    <property type="match status" value="1"/>
</dbReference>